<gene>
    <name evidence="1" type="ORF">S01H1_32773</name>
</gene>
<organism evidence="1">
    <name type="scientific">marine sediment metagenome</name>
    <dbReference type="NCBI Taxonomy" id="412755"/>
    <lineage>
        <taxon>unclassified sequences</taxon>
        <taxon>metagenomes</taxon>
        <taxon>ecological metagenomes</taxon>
    </lineage>
</organism>
<feature type="non-terminal residue" evidence="1">
    <location>
        <position position="1"/>
    </location>
</feature>
<dbReference type="AlphaFoldDB" id="X0VZA9"/>
<evidence type="ECO:0000313" key="1">
    <source>
        <dbReference type="EMBL" id="GAG05816.1"/>
    </source>
</evidence>
<accession>X0VZA9</accession>
<sequence>KLVGGRYDDIDSAEVTVPLDFPIGAWAITDIQVFIEGEAND</sequence>
<proteinExistence type="predicted"/>
<protein>
    <submittedName>
        <fullName evidence="1">Uncharacterized protein</fullName>
    </submittedName>
</protein>
<reference evidence="1" key="1">
    <citation type="journal article" date="2014" name="Front. Microbiol.">
        <title>High frequency of phylogenetically diverse reductive dehalogenase-homologous genes in deep subseafloor sedimentary metagenomes.</title>
        <authorList>
            <person name="Kawai M."/>
            <person name="Futagami T."/>
            <person name="Toyoda A."/>
            <person name="Takaki Y."/>
            <person name="Nishi S."/>
            <person name="Hori S."/>
            <person name="Arai W."/>
            <person name="Tsubouchi T."/>
            <person name="Morono Y."/>
            <person name="Uchiyama I."/>
            <person name="Ito T."/>
            <person name="Fujiyama A."/>
            <person name="Inagaki F."/>
            <person name="Takami H."/>
        </authorList>
    </citation>
    <scope>NUCLEOTIDE SEQUENCE</scope>
    <source>
        <strain evidence="1">Expedition CK06-06</strain>
    </source>
</reference>
<comment type="caution">
    <text evidence="1">The sequence shown here is derived from an EMBL/GenBank/DDBJ whole genome shotgun (WGS) entry which is preliminary data.</text>
</comment>
<name>X0VZA9_9ZZZZ</name>
<dbReference type="EMBL" id="BARS01020313">
    <property type="protein sequence ID" value="GAG05816.1"/>
    <property type="molecule type" value="Genomic_DNA"/>
</dbReference>